<accession>A0A399T9V5</accession>
<proteinExistence type="predicted"/>
<feature type="compositionally biased region" description="Basic and acidic residues" evidence="1">
    <location>
        <begin position="73"/>
        <end position="82"/>
    </location>
</feature>
<keyword evidence="3" id="KW-0723">Serine/threonine-protein kinase</keyword>
<evidence type="ECO:0000256" key="1">
    <source>
        <dbReference type="SAM" id="MobiDB-lite"/>
    </source>
</evidence>
<keyword evidence="2" id="KW-1133">Transmembrane helix</keyword>
<gene>
    <name evidence="3" type="ORF">DZG00_10940</name>
</gene>
<protein>
    <submittedName>
        <fullName evidence="3">Serine/threonine protein kinase</fullName>
    </submittedName>
</protein>
<feature type="transmembrane region" description="Helical" evidence="2">
    <location>
        <begin position="29"/>
        <end position="50"/>
    </location>
</feature>
<feature type="region of interest" description="Disordered" evidence="1">
    <location>
        <begin position="1"/>
        <end position="26"/>
    </location>
</feature>
<evidence type="ECO:0000313" key="3">
    <source>
        <dbReference type="EMBL" id="RIJ50901.1"/>
    </source>
</evidence>
<organism evidence="3 4">
    <name type="scientific">Clavibacter lycopersici</name>
    <dbReference type="NCBI Taxonomy" id="2301718"/>
    <lineage>
        <taxon>Bacteria</taxon>
        <taxon>Bacillati</taxon>
        <taxon>Actinomycetota</taxon>
        <taxon>Actinomycetes</taxon>
        <taxon>Micrococcales</taxon>
        <taxon>Microbacteriaceae</taxon>
        <taxon>Clavibacter</taxon>
    </lineage>
</organism>
<keyword evidence="3" id="KW-0418">Kinase</keyword>
<feature type="region of interest" description="Disordered" evidence="1">
    <location>
        <begin position="54"/>
        <end position="82"/>
    </location>
</feature>
<keyword evidence="3" id="KW-0808">Transferase</keyword>
<dbReference type="EMBL" id="QWGT01000166">
    <property type="protein sequence ID" value="RIJ50901.1"/>
    <property type="molecule type" value="Genomic_DNA"/>
</dbReference>
<sequence>GADPTARTSPAGVRTDADRAPAKRRGSRALSIAVVTVLVAAAAVVGAVVIPSLSDRDTAYPPVPGPLGASLEELQKSVEDAP</sequence>
<keyword evidence="4" id="KW-1185">Reference proteome</keyword>
<evidence type="ECO:0000313" key="4">
    <source>
        <dbReference type="Proteomes" id="UP000266484"/>
    </source>
</evidence>
<keyword evidence="2" id="KW-0472">Membrane</keyword>
<comment type="caution">
    <text evidence="3">The sequence shown here is derived from an EMBL/GenBank/DDBJ whole genome shotgun (WGS) entry which is preliminary data.</text>
</comment>
<name>A0A399T9V5_9MICO</name>
<dbReference type="AlphaFoldDB" id="A0A399T9V5"/>
<feature type="non-terminal residue" evidence="3">
    <location>
        <position position="1"/>
    </location>
</feature>
<keyword evidence="2" id="KW-0812">Transmembrane</keyword>
<evidence type="ECO:0000256" key="2">
    <source>
        <dbReference type="SAM" id="Phobius"/>
    </source>
</evidence>
<reference evidence="3 4" key="1">
    <citation type="submission" date="2018-08" db="EMBL/GenBank/DDBJ databases">
        <title>Genome Sequence of Clavibacter michiganensis Subspecies type strains, and the Atypical Peach-Colored Strains Isolated from Tomato.</title>
        <authorList>
            <person name="Osdaghi E."/>
            <person name="Portier P."/>
            <person name="Briand M."/>
            <person name="Jacques M.-A."/>
        </authorList>
    </citation>
    <scope>NUCLEOTIDE SEQUENCE [LARGE SCALE GENOMIC DNA]</scope>
    <source>
        <strain evidence="3 4">CFBP 8615</strain>
    </source>
</reference>
<dbReference type="Proteomes" id="UP000266484">
    <property type="component" value="Unassembled WGS sequence"/>
</dbReference>
<dbReference type="GO" id="GO:0004674">
    <property type="term" value="F:protein serine/threonine kinase activity"/>
    <property type="evidence" value="ECO:0007669"/>
    <property type="project" value="UniProtKB-KW"/>
</dbReference>